<evidence type="ECO:0000256" key="1">
    <source>
        <dbReference type="SAM" id="Phobius"/>
    </source>
</evidence>
<keyword evidence="1" id="KW-0812">Transmembrane</keyword>
<reference evidence="2" key="1">
    <citation type="submission" date="2021-04" db="EMBL/GenBank/DDBJ databases">
        <title>Draft Genome Sequence of Pandoravirus japonicus, Isolated from the Sabaishi River of Niigata, Japan.</title>
        <authorList>
            <person name="Hosokawa N."/>
            <person name="Takahashi H."/>
            <person name="Aoki K."/>
            <person name="Takemura M."/>
        </authorList>
    </citation>
    <scope>NUCLEOTIDE SEQUENCE</scope>
</reference>
<keyword evidence="1" id="KW-0472">Membrane</keyword>
<protein>
    <submittedName>
        <fullName evidence="2">Uncharacterized protein</fullName>
    </submittedName>
</protein>
<name>A0A811BQ06_9VIRU</name>
<organism evidence="2 3">
    <name type="scientific">Pandoravirus japonicus</name>
    <dbReference type="NCBI Taxonomy" id="2823154"/>
    <lineage>
        <taxon>Viruses</taxon>
        <taxon>Pandoravirus</taxon>
    </lineage>
</organism>
<feature type="transmembrane region" description="Helical" evidence="1">
    <location>
        <begin position="40"/>
        <end position="59"/>
    </location>
</feature>
<evidence type="ECO:0000313" key="3">
    <source>
        <dbReference type="Proteomes" id="UP001253637"/>
    </source>
</evidence>
<dbReference type="EMBL" id="LC625835">
    <property type="protein sequence ID" value="BCU03117.1"/>
    <property type="molecule type" value="Genomic_DNA"/>
</dbReference>
<sequence length="98" mass="10512">MHALWGEPEKVPDRPMQWTVGPSFEDPLTRVIPGARVNAISWPLVHTSWTATGALVLFLKVMNCAIVCAIPSPISSLFGSLCLAGVALIYRSPNLGAV</sequence>
<accession>A0A811BQ06</accession>
<evidence type="ECO:0000313" key="2">
    <source>
        <dbReference type="EMBL" id="BCU03117.1"/>
    </source>
</evidence>
<feature type="transmembrane region" description="Helical" evidence="1">
    <location>
        <begin position="66"/>
        <end position="90"/>
    </location>
</feature>
<dbReference type="Proteomes" id="UP001253637">
    <property type="component" value="Segment"/>
</dbReference>
<proteinExistence type="predicted"/>
<keyword evidence="1" id="KW-1133">Transmembrane helix</keyword>